<name>A0A1G2BSN9_9BACT</name>
<protein>
    <recommendedName>
        <fullName evidence="3">AbiEi antitoxin C-terminal domain-containing protein</fullName>
    </recommendedName>
</protein>
<dbReference type="EMBL" id="MHKO01000047">
    <property type="protein sequence ID" value="OGY91400.1"/>
    <property type="molecule type" value="Genomic_DNA"/>
</dbReference>
<evidence type="ECO:0008006" key="3">
    <source>
        <dbReference type="Google" id="ProtNLM"/>
    </source>
</evidence>
<comment type="caution">
    <text evidence="1">The sequence shown here is derived from an EMBL/GenBank/DDBJ whole genome shotgun (WGS) entry which is preliminary data.</text>
</comment>
<gene>
    <name evidence="1" type="ORF">A3H70_00015</name>
</gene>
<reference evidence="1 2" key="1">
    <citation type="journal article" date="2016" name="Nat. Commun.">
        <title>Thousands of microbial genomes shed light on interconnected biogeochemical processes in an aquifer system.</title>
        <authorList>
            <person name="Anantharaman K."/>
            <person name="Brown C.T."/>
            <person name="Hug L.A."/>
            <person name="Sharon I."/>
            <person name="Castelle C.J."/>
            <person name="Probst A.J."/>
            <person name="Thomas B.C."/>
            <person name="Singh A."/>
            <person name="Wilkins M.J."/>
            <person name="Karaoz U."/>
            <person name="Brodie E.L."/>
            <person name="Williams K.H."/>
            <person name="Hubbard S.S."/>
            <person name="Banfield J.F."/>
        </authorList>
    </citation>
    <scope>NUCLEOTIDE SEQUENCE [LARGE SCALE GENOMIC DNA]</scope>
</reference>
<accession>A0A1G2BSN9</accession>
<proteinExistence type="predicted"/>
<evidence type="ECO:0000313" key="1">
    <source>
        <dbReference type="EMBL" id="OGY91400.1"/>
    </source>
</evidence>
<sequence length="208" mass="24219">MTKKLQSREVEEKLKTLGLVVFTPREFQGVFGVSKKAASMFILNNAKSGLFIKLRNNFYAIKDSHHDYSFISNQLYQPSYVSLETALSHYKIIPEVVYGNTSITTKATREFTTPIGNFTYQHIKTEAFTGYQLQEIDRYKALFAEPEKALADYLYFVDLKKVSLNDRLKLKNINKQKLIEYAKLFKRPNMLKLISQIYADSRKPRTIY</sequence>
<organism evidence="1 2">
    <name type="scientific">Candidatus Komeilibacteria bacterium RIFCSPLOWO2_02_FULL_48_11</name>
    <dbReference type="NCBI Taxonomy" id="1798553"/>
    <lineage>
        <taxon>Bacteria</taxon>
        <taxon>Candidatus Komeiliibacteriota</taxon>
    </lineage>
</organism>
<dbReference type="Proteomes" id="UP000178109">
    <property type="component" value="Unassembled WGS sequence"/>
</dbReference>
<evidence type="ECO:0000313" key="2">
    <source>
        <dbReference type="Proteomes" id="UP000178109"/>
    </source>
</evidence>
<dbReference type="AlphaFoldDB" id="A0A1G2BSN9"/>
<dbReference type="STRING" id="1798553.A3H70_00015"/>